<dbReference type="Proteomes" id="UP001396334">
    <property type="component" value="Unassembled WGS sequence"/>
</dbReference>
<accession>A0ABR2NP87</accession>
<protein>
    <recommendedName>
        <fullName evidence="1">Protein kinase domain-containing protein</fullName>
    </recommendedName>
</protein>
<dbReference type="InterPro" id="IPR000719">
    <property type="entry name" value="Prot_kinase_dom"/>
</dbReference>
<dbReference type="EMBL" id="JBBPBN010000114">
    <property type="protein sequence ID" value="KAK8977991.1"/>
    <property type="molecule type" value="Genomic_DNA"/>
</dbReference>
<dbReference type="SUPFAM" id="SSF56112">
    <property type="entry name" value="Protein kinase-like (PK-like)"/>
    <property type="match status" value="1"/>
</dbReference>
<dbReference type="PANTHER" id="PTHR48007:SF55">
    <property type="entry name" value="PROTEIN KINASE DOMAIN-CONTAINING PROTEIN"/>
    <property type="match status" value="1"/>
</dbReference>
<dbReference type="InterPro" id="IPR001245">
    <property type="entry name" value="Ser-Thr/Tyr_kinase_cat_dom"/>
</dbReference>
<dbReference type="Gene3D" id="1.10.510.10">
    <property type="entry name" value="Transferase(Phosphotransferase) domain 1"/>
    <property type="match status" value="1"/>
</dbReference>
<gene>
    <name evidence="2" type="ORF">V6N11_062794</name>
</gene>
<dbReference type="PANTHER" id="PTHR48007">
    <property type="entry name" value="LEUCINE-RICH REPEAT RECEPTOR-LIKE PROTEIN KINASE PXC1"/>
    <property type="match status" value="1"/>
</dbReference>
<dbReference type="InterPro" id="IPR046959">
    <property type="entry name" value="PRK1-6/SRF4-like"/>
</dbReference>
<dbReference type="InterPro" id="IPR011009">
    <property type="entry name" value="Kinase-like_dom_sf"/>
</dbReference>
<reference evidence="2 3" key="1">
    <citation type="journal article" date="2024" name="G3 (Bethesda)">
        <title>Genome assembly of Hibiscus sabdariffa L. provides insights into metabolisms of medicinal natural products.</title>
        <authorList>
            <person name="Kim T."/>
        </authorList>
    </citation>
    <scope>NUCLEOTIDE SEQUENCE [LARGE SCALE GENOMIC DNA]</scope>
    <source>
        <strain evidence="2">TK-2024</strain>
        <tissue evidence="2">Old leaves</tissue>
    </source>
</reference>
<dbReference type="Pfam" id="PF07714">
    <property type="entry name" value="PK_Tyr_Ser-Thr"/>
    <property type="match status" value="1"/>
</dbReference>
<dbReference type="PROSITE" id="PS50011">
    <property type="entry name" value="PROTEIN_KINASE_DOM"/>
    <property type="match status" value="1"/>
</dbReference>
<organism evidence="2 3">
    <name type="scientific">Hibiscus sabdariffa</name>
    <name type="common">roselle</name>
    <dbReference type="NCBI Taxonomy" id="183260"/>
    <lineage>
        <taxon>Eukaryota</taxon>
        <taxon>Viridiplantae</taxon>
        <taxon>Streptophyta</taxon>
        <taxon>Embryophyta</taxon>
        <taxon>Tracheophyta</taxon>
        <taxon>Spermatophyta</taxon>
        <taxon>Magnoliopsida</taxon>
        <taxon>eudicotyledons</taxon>
        <taxon>Gunneridae</taxon>
        <taxon>Pentapetalae</taxon>
        <taxon>rosids</taxon>
        <taxon>malvids</taxon>
        <taxon>Malvales</taxon>
        <taxon>Malvaceae</taxon>
        <taxon>Malvoideae</taxon>
        <taxon>Hibiscus</taxon>
    </lineage>
</organism>
<sequence length="325" mass="36252">MYDCHQLCLIAVTCCSSCATQRILARAFAEARRDLKEHGEQNKPRFISKNHGPTLTLEEVFNASVRVIGNNSRWGSTEKMVLPNGRVSVLKRFRIVTMGKLEFGRRVERLAQVCNNSDYLVPITGYSYSKRIKYVVRDYYPMGSLADLLSGGRGGLTALTWTQRLTIIVSIARAISFIHAQSPPTDVQTNMKMNVHGNIKSSNVMINVDLTARLSDYGFIQLVDHCVGDSDHRDRAGTSNCRNLNQESDIFSFGLVMVDLLGVADSESIIQGETMLFEFDAHGTDRKQALMVLDIALSCTDLLPEARPPISQILLFLNRVLETST</sequence>
<feature type="domain" description="Protein kinase" evidence="1">
    <location>
        <begin position="62"/>
        <end position="321"/>
    </location>
</feature>
<evidence type="ECO:0000313" key="2">
    <source>
        <dbReference type="EMBL" id="KAK8977991.1"/>
    </source>
</evidence>
<name>A0ABR2NP87_9ROSI</name>
<proteinExistence type="predicted"/>
<evidence type="ECO:0000313" key="3">
    <source>
        <dbReference type="Proteomes" id="UP001396334"/>
    </source>
</evidence>
<evidence type="ECO:0000259" key="1">
    <source>
        <dbReference type="PROSITE" id="PS50011"/>
    </source>
</evidence>
<comment type="caution">
    <text evidence="2">The sequence shown here is derived from an EMBL/GenBank/DDBJ whole genome shotgun (WGS) entry which is preliminary data.</text>
</comment>
<keyword evidence="3" id="KW-1185">Reference proteome</keyword>